<dbReference type="Pfam" id="PF03174">
    <property type="entry name" value="CHB_HEX_C"/>
    <property type="match status" value="1"/>
</dbReference>
<dbReference type="InterPro" id="IPR025705">
    <property type="entry name" value="Beta_hexosaminidase_sua/sub"/>
</dbReference>
<keyword evidence="11" id="KW-1185">Reference proteome</keyword>
<keyword evidence="4" id="KW-0378">Hydrolase</keyword>
<dbReference type="InterPro" id="IPR029018">
    <property type="entry name" value="Hex-like_dom2"/>
</dbReference>
<sequence length="853" mass="93601">MERLLKNKTIYGSCALALLLLAAPLTEAIAATPAASQVSGYASGAKLTLRWELQRNLFSAAGIRAQTRFILTNQDKLPLPAQGWSLYFNCMDGVESGTLPSKLILEQVAGSLFRLRPAPDFAGLAPGQTLEIAYYHPDMIIKMAKAPVGPYLVYDAVPDQGVAITDFEWLPVTRPEQLDKGNSGAKPVVTPQDTYLRNTQATLLPAAEVPPVLPTPLQLHPGSGTLVLKAQPAISAPAALGREAALARSLFPAGLAAAGGPVLKLAVGKVEGQASPEAYSLTVRADSGISIVGNSAAGVFYGLETLRDLLPLPGAAELSVREVSIVDAPRFGYRGFQLDVARNFHTKQTVFKWLDLMARYKLNKFHFHLTEDEGWRLQINGLPELTAIGAVRGHSDKPGVRLQPAYGSGPDPADPHGSGYYTRADYIEILRYAAARHIEVIPELEMPGHARAAVQAMEARYHRLKSAGDKDAAKYLLNDFDDRSVYKSPQLYNDHVLNPGLESSFTFIEQVVKEVVALHREAGVPLHTIHMGGDELPNGAWEKSPAAHATMQRLKLETTADLWDYFYDRVDTILHKHGLFTSGWEELAARKTMLNGRHKLIPNPRFTQRGFSAYVWNNTEGAEDFAYRLANAGYDIVLAPVTKMYLDMSYNPNPDEPGVNWGAYIELDSVYNFMPLDYLKEASEANRVGKDALTDYGKRRVRGLEATLFTETVRDPRRIDYLVMPRLLAVAERAWAPDPAWATEPDADKAAALRRIGWTGFVNALSQRVLPRLDLEHADIDYRIAPPGLMLDGDRVLANHLLPGITMRYTSDGSAPTATSPLVSGPIMEHGVIQVAAFDRNGRRGNVARIERP</sequence>
<evidence type="ECO:0000256" key="4">
    <source>
        <dbReference type="ARBA" id="ARBA00022801"/>
    </source>
</evidence>
<dbReference type="PRINTS" id="PR00738">
    <property type="entry name" value="GLHYDRLASE20"/>
</dbReference>
<comment type="catalytic activity">
    <reaction evidence="1">
        <text>Hydrolysis of terminal non-reducing N-acetyl-D-hexosamine residues in N-acetyl-beta-D-hexosaminides.</text>
        <dbReference type="EC" id="3.2.1.52"/>
    </reaction>
</comment>
<dbReference type="InterPro" id="IPR015882">
    <property type="entry name" value="HEX_bac_N"/>
</dbReference>
<dbReference type="InterPro" id="IPR004867">
    <property type="entry name" value="CHB_C_dom"/>
</dbReference>
<accession>A0ABX6M430</accession>
<dbReference type="InterPro" id="IPR008965">
    <property type="entry name" value="CBM2/CBM3_carb-bd_dom_sf"/>
</dbReference>
<dbReference type="PANTHER" id="PTHR22600">
    <property type="entry name" value="BETA-HEXOSAMINIDASE"/>
    <property type="match status" value="1"/>
</dbReference>
<feature type="domain" description="Chitobiase/beta-hexosaminidases N-terminal" evidence="9">
    <location>
        <begin position="45"/>
        <end position="193"/>
    </location>
</feature>
<evidence type="ECO:0000313" key="10">
    <source>
        <dbReference type="EMBL" id="QJD88920.1"/>
    </source>
</evidence>
<keyword evidence="8" id="KW-0732">Signal</keyword>
<evidence type="ECO:0000256" key="6">
    <source>
        <dbReference type="ARBA" id="ARBA00030512"/>
    </source>
</evidence>
<evidence type="ECO:0000313" key="11">
    <source>
        <dbReference type="Proteomes" id="UP000503117"/>
    </source>
</evidence>
<dbReference type="SUPFAM" id="SSF51445">
    <property type="entry name" value="(Trans)glycosidases"/>
    <property type="match status" value="1"/>
</dbReference>
<evidence type="ECO:0000256" key="5">
    <source>
        <dbReference type="ARBA" id="ARBA00023295"/>
    </source>
</evidence>
<comment type="similarity">
    <text evidence="2">Belongs to the glycosyl hydrolase 20 family.</text>
</comment>
<dbReference type="PANTHER" id="PTHR22600:SF57">
    <property type="entry name" value="BETA-N-ACETYLHEXOSAMINIDASE"/>
    <property type="match status" value="1"/>
</dbReference>
<dbReference type="Gene3D" id="3.20.20.80">
    <property type="entry name" value="Glycosidases"/>
    <property type="match status" value="1"/>
</dbReference>
<dbReference type="Gene3D" id="2.60.40.290">
    <property type="match status" value="1"/>
</dbReference>
<feature type="chain" id="PRO_5047387823" description="beta-N-acetylhexosaminidase" evidence="8">
    <location>
        <begin position="31"/>
        <end position="853"/>
    </location>
</feature>
<dbReference type="InterPro" id="IPR004866">
    <property type="entry name" value="CHB/HEX_N_dom"/>
</dbReference>
<dbReference type="Pfam" id="PF00728">
    <property type="entry name" value="Glyco_hydro_20"/>
    <property type="match status" value="1"/>
</dbReference>
<gene>
    <name evidence="10" type="ORF">HH213_01620</name>
</gene>
<dbReference type="InterPro" id="IPR014756">
    <property type="entry name" value="Ig_E-set"/>
</dbReference>
<dbReference type="Gene3D" id="2.60.40.10">
    <property type="entry name" value="Immunoglobulins"/>
    <property type="match status" value="1"/>
</dbReference>
<feature type="signal peptide" evidence="8">
    <location>
        <begin position="1"/>
        <end position="30"/>
    </location>
</feature>
<dbReference type="InterPro" id="IPR015883">
    <property type="entry name" value="Glyco_hydro_20_cat"/>
</dbReference>
<dbReference type="SMART" id="SM01081">
    <property type="entry name" value="CHB_HEX"/>
    <property type="match status" value="1"/>
</dbReference>
<evidence type="ECO:0000256" key="1">
    <source>
        <dbReference type="ARBA" id="ARBA00001231"/>
    </source>
</evidence>
<protein>
    <recommendedName>
        <fullName evidence="3">beta-N-acetylhexosaminidase</fullName>
        <ecNumber evidence="3">3.2.1.52</ecNumber>
    </recommendedName>
    <alternativeName>
        <fullName evidence="6">Beta-N-acetylhexosaminidase</fullName>
    </alternativeName>
    <alternativeName>
        <fullName evidence="7">N-acetyl-beta-glucosaminidase</fullName>
    </alternativeName>
</protein>
<organism evidence="10 11">
    <name type="scientific">Duganella dendranthematis</name>
    <dbReference type="NCBI Taxonomy" id="2728021"/>
    <lineage>
        <taxon>Bacteria</taxon>
        <taxon>Pseudomonadati</taxon>
        <taxon>Pseudomonadota</taxon>
        <taxon>Betaproteobacteria</taxon>
        <taxon>Burkholderiales</taxon>
        <taxon>Oxalobacteraceae</taxon>
        <taxon>Telluria group</taxon>
        <taxon>Duganella</taxon>
    </lineage>
</organism>
<dbReference type="SUPFAM" id="SSF49384">
    <property type="entry name" value="Carbohydrate-binding domain"/>
    <property type="match status" value="1"/>
</dbReference>
<dbReference type="Pfam" id="PF03173">
    <property type="entry name" value="CHB_HEX"/>
    <property type="match status" value="1"/>
</dbReference>
<evidence type="ECO:0000256" key="3">
    <source>
        <dbReference type="ARBA" id="ARBA00012663"/>
    </source>
</evidence>
<evidence type="ECO:0000259" key="9">
    <source>
        <dbReference type="SMART" id="SM01081"/>
    </source>
</evidence>
<dbReference type="Pfam" id="PF02838">
    <property type="entry name" value="Glyco_hydro_20b"/>
    <property type="match status" value="1"/>
</dbReference>
<dbReference type="InterPro" id="IPR012291">
    <property type="entry name" value="CBM2_carb-bd_dom_sf"/>
</dbReference>
<dbReference type="SUPFAM" id="SSF55545">
    <property type="entry name" value="beta-N-acetylhexosaminidase-like domain"/>
    <property type="match status" value="1"/>
</dbReference>
<reference evidence="10 11" key="1">
    <citation type="submission" date="2020-04" db="EMBL/GenBank/DDBJ databases">
        <title>Genome sequencing of novel species.</title>
        <authorList>
            <person name="Heo J."/>
            <person name="Kim S.-J."/>
            <person name="Kim J.-S."/>
            <person name="Hong S.-B."/>
            <person name="Kwon S.-W."/>
        </authorList>
    </citation>
    <scope>NUCLEOTIDE SEQUENCE [LARGE SCALE GENOMIC DNA]</scope>
    <source>
        <strain evidence="10 11">AF9R3</strain>
    </source>
</reference>
<keyword evidence="5" id="KW-0326">Glycosidase</keyword>
<dbReference type="InterPro" id="IPR013783">
    <property type="entry name" value="Ig-like_fold"/>
</dbReference>
<proteinExistence type="inferred from homology"/>
<dbReference type="Proteomes" id="UP000503117">
    <property type="component" value="Chromosome"/>
</dbReference>
<dbReference type="EC" id="3.2.1.52" evidence="3"/>
<evidence type="ECO:0000256" key="7">
    <source>
        <dbReference type="ARBA" id="ARBA00033000"/>
    </source>
</evidence>
<dbReference type="Gene3D" id="3.30.379.10">
    <property type="entry name" value="Chitobiase/beta-hexosaminidase domain 2-like"/>
    <property type="match status" value="1"/>
</dbReference>
<evidence type="ECO:0000256" key="2">
    <source>
        <dbReference type="ARBA" id="ARBA00006285"/>
    </source>
</evidence>
<dbReference type="EMBL" id="CP051684">
    <property type="protein sequence ID" value="QJD88920.1"/>
    <property type="molecule type" value="Genomic_DNA"/>
</dbReference>
<dbReference type="SUPFAM" id="SSF81296">
    <property type="entry name" value="E set domains"/>
    <property type="match status" value="1"/>
</dbReference>
<evidence type="ECO:0000256" key="8">
    <source>
        <dbReference type="SAM" id="SignalP"/>
    </source>
</evidence>
<dbReference type="InterPro" id="IPR017853">
    <property type="entry name" value="GH"/>
</dbReference>
<name>A0ABX6M430_9BURK</name>